<feature type="domain" description="N-acetyltransferase" evidence="1">
    <location>
        <begin position="14"/>
        <end position="153"/>
    </location>
</feature>
<evidence type="ECO:0000259" key="1">
    <source>
        <dbReference type="Pfam" id="PF13302"/>
    </source>
</evidence>
<organism evidence="2 3">
    <name type="scientific">Arthrobacter flavus</name>
    <dbReference type="NCBI Taxonomy" id="95172"/>
    <lineage>
        <taxon>Bacteria</taxon>
        <taxon>Bacillati</taxon>
        <taxon>Actinomycetota</taxon>
        <taxon>Actinomycetes</taxon>
        <taxon>Micrococcales</taxon>
        <taxon>Micrococcaceae</taxon>
        <taxon>Arthrobacter</taxon>
    </lineage>
</organism>
<proteinExistence type="predicted"/>
<dbReference type="Proteomes" id="UP001597307">
    <property type="component" value="Unassembled WGS sequence"/>
</dbReference>
<dbReference type="InterPro" id="IPR016181">
    <property type="entry name" value="Acyl_CoA_acyltransferase"/>
</dbReference>
<dbReference type="SUPFAM" id="SSF55729">
    <property type="entry name" value="Acyl-CoA N-acyltransferases (Nat)"/>
    <property type="match status" value="1"/>
</dbReference>
<dbReference type="PANTHER" id="PTHR43610">
    <property type="entry name" value="BLL6696 PROTEIN"/>
    <property type="match status" value="1"/>
</dbReference>
<dbReference type="Gene3D" id="3.40.630.30">
    <property type="match status" value="1"/>
</dbReference>
<protein>
    <submittedName>
        <fullName evidence="2">GNAT family protein</fullName>
    </submittedName>
</protein>
<dbReference type="EMBL" id="JBHUGA010000011">
    <property type="protein sequence ID" value="MFD1846223.1"/>
    <property type="molecule type" value="Genomic_DNA"/>
</dbReference>
<gene>
    <name evidence="2" type="ORF">ACFSFX_06380</name>
</gene>
<dbReference type="Pfam" id="PF13302">
    <property type="entry name" value="Acetyltransf_3"/>
    <property type="match status" value="1"/>
</dbReference>
<sequence length="197" mass="21823">MTALLPVTLAGPTITLEPLSTEHHDGLVDAVRDGELWNLWYTSVPTPDSMAAEIDRRLALQAKGAMLPFTLRRNDTGEVLGMTTYCNIDADTPRVEIGYTWNRASVQGTGTNPESKLLLLAHAFEQIGCTAVEFRTHWMNHQSREAIARLGAKQDGVLRAHRWGPDGSLRDTVVFSIIASEWPQVLAGLTYRLAKDR</sequence>
<evidence type="ECO:0000313" key="2">
    <source>
        <dbReference type="EMBL" id="MFD1846223.1"/>
    </source>
</evidence>
<comment type="caution">
    <text evidence="2">The sequence shown here is derived from an EMBL/GenBank/DDBJ whole genome shotgun (WGS) entry which is preliminary data.</text>
</comment>
<keyword evidence="3" id="KW-1185">Reference proteome</keyword>
<accession>A0ABW4Q5R1</accession>
<dbReference type="PANTHER" id="PTHR43610:SF1">
    <property type="entry name" value="N-ACETYLTRANSFERASE DOMAIN-CONTAINING PROTEIN"/>
    <property type="match status" value="1"/>
</dbReference>
<name>A0ABW4Q5R1_9MICC</name>
<reference evidence="3" key="1">
    <citation type="journal article" date="2019" name="Int. J. Syst. Evol. Microbiol.">
        <title>The Global Catalogue of Microorganisms (GCM) 10K type strain sequencing project: providing services to taxonomists for standard genome sequencing and annotation.</title>
        <authorList>
            <consortium name="The Broad Institute Genomics Platform"/>
            <consortium name="The Broad Institute Genome Sequencing Center for Infectious Disease"/>
            <person name="Wu L."/>
            <person name="Ma J."/>
        </authorList>
    </citation>
    <scope>NUCLEOTIDE SEQUENCE [LARGE SCALE GENOMIC DNA]</scope>
    <source>
        <strain evidence="3">JCM 11496</strain>
    </source>
</reference>
<dbReference type="InterPro" id="IPR000182">
    <property type="entry name" value="GNAT_dom"/>
</dbReference>
<dbReference type="RefSeq" id="WP_343879946.1">
    <property type="nucleotide sequence ID" value="NZ_BAAAIJ010000047.1"/>
</dbReference>
<evidence type="ECO:0000313" key="3">
    <source>
        <dbReference type="Proteomes" id="UP001597307"/>
    </source>
</evidence>